<gene>
    <name evidence="1" type="ORF">PLEPLA_LOCUS6464</name>
</gene>
<evidence type="ECO:0000313" key="1">
    <source>
        <dbReference type="EMBL" id="CAB1418638.1"/>
    </source>
</evidence>
<sequence length="117" mass="12945">MLNSSLAVRSRCKGQQLCKRVNGRARRPEEGAAAVRPFAEAERQRLKDQLYLQRGGCPPPPPPLLLPTIHFSSPPHSFSSSSHSFFNQPLRHPEHVCVPGLFIGTLGKLEVRVKGGR</sequence>
<name>A0A9N7YAI7_PLEPL</name>
<comment type="caution">
    <text evidence="1">The sequence shown here is derived from an EMBL/GenBank/DDBJ whole genome shotgun (WGS) entry which is preliminary data.</text>
</comment>
<proteinExistence type="predicted"/>
<dbReference type="Proteomes" id="UP001153269">
    <property type="component" value="Unassembled WGS sequence"/>
</dbReference>
<protein>
    <submittedName>
        <fullName evidence="1">Uncharacterized protein</fullName>
    </submittedName>
</protein>
<dbReference type="AlphaFoldDB" id="A0A9N7YAI7"/>
<accession>A0A9N7YAI7</accession>
<reference evidence="1" key="1">
    <citation type="submission" date="2020-03" db="EMBL/GenBank/DDBJ databases">
        <authorList>
            <person name="Weist P."/>
        </authorList>
    </citation>
    <scope>NUCLEOTIDE SEQUENCE</scope>
</reference>
<organism evidence="1 2">
    <name type="scientific">Pleuronectes platessa</name>
    <name type="common">European plaice</name>
    <dbReference type="NCBI Taxonomy" id="8262"/>
    <lineage>
        <taxon>Eukaryota</taxon>
        <taxon>Metazoa</taxon>
        <taxon>Chordata</taxon>
        <taxon>Craniata</taxon>
        <taxon>Vertebrata</taxon>
        <taxon>Euteleostomi</taxon>
        <taxon>Actinopterygii</taxon>
        <taxon>Neopterygii</taxon>
        <taxon>Teleostei</taxon>
        <taxon>Neoteleostei</taxon>
        <taxon>Acanthomorphata</taxon>
        <taxon>Carangaria</taxon>
        <taxon>Pleuronectiformes</taxon>
        <taxon>Pleuronectoidei</taxon>
        <taxon>Pleuronectidae</taxon>
        <taxon>Pleuronectes</taxon>
    </lineage>
</organism>
<evidence type="ECO:0000313" key="2">
    <source>
        <dbReference type="Proteomes" id="UP001153269"/>
    </source>
</evidence>
<keyword evidence="2" id="KW-1185">Reference proteome</keyword>
<dbReference type="EMBL" id="CADEAL010000335">
    <property type="protein sequence ID" value="CAB1418638.1"/>
    <property type="molecule type" value="Genomic_DNA"/>
</dbReference>